<keyword evidence="9" id="KW-0067">ATP-binding</keyword>
<dbReference type="InterPro" id="IPR011037">
    <property type="entry name" value="Pyrv_Knase-like_insert_dom_sf"/>
</dbReference>
<evidence type="ECO:0000256" key="14">
    <source>
        <dbReference type="RuleBase" id="RU000504"/>
    </source>
</evidence>
<dbReference type="PRINTS" id="PR01050">
    <property type="entry name" value="PYRUVTKNASE"/>
</dbReference>
<dbReference type="InterPro" id="IPR015806">
    <property type="entry name" value="Pyrv_Knase_insert_dom_sf"/>
</dbReference>
<dbReference type="PROSITE" id="PS00110">
    <property type="entry name" value="PYRUVATE_KINASE"/>
    <property type="match status" value="1"/>
</dbReference>
<gene>
    <name evidence="17" type="ORF">SAMN04488503_1039</name>
</gene>
<evidence type="ECO:0000259" key="16">
    <source>
        <dbReference type="Pfam" id="PF02887"/>
    </source>
</evidence>
<dbReference type="InterPro" id="IPR015795">
    <property type="entry name" value="Pyrv_Knase_C"/>
</dbReference>
<dbReference type="NCBIfam" id="NF004491">
    <property type="entry name" value="PRK05826.1"/>
    <property type="match status" value="1"/>
</dbReference>
<dbReference type="Gene3D" id="3.20.20.60">
    <property type="entry name" value="Phosphoenolpyruvate-binding domains"/>
    <property type="match status" value="1"/>
</dbReference>
<evidence type="ECO:0000256" key="3">
    <source>
        <dbReference type="ARBA" id="ARBA00008663"/>
    </source>
</evidence>
<keyword evidence="7" id="KW-0547">Nucleotide-binding</keyword>
<dbReference type="SUPFAM" id="SSF51621">
    <property type="entry name" value="Phosphoenolpyruvate/pyruvate domain"/>
    <property type="match status" value="1"/>
</dbReference>
<evidence type="ECO:0000256" key="10">
    <source>
        <dbReference type="ARBA" id="ARBA00022842"/>
    </source>
</evidence>
<keyword evidence="6" id="KW-0479">Metal-binding</keyword>
<dbReference type="SUPFAM" id="SSF52935">
    <property type="entry name" value="PK C-terminal domain-like"/>
    <property type="match status" value="1"/>
</dbReference>
<keyword evidence="11 14" id="KW-0324">Glycolysis</keyword>
<proteinExistence type="inferred from homology"/>
<dbReference type="Pfam" id="PF02887">
    <property type="entry name" value="PK_C"/>
    <property type="match status" value="1"/>
</dbReference>
<dbReference type="Proteomes" id="UP000198324">
    <property type="component" value="Unassembled WGS sequence"/>
</dbReference>
<dbReference type="OrthoDB" id="9812123at2"/>
<comment type="catalytic activity">
    <reaction evidence="14">
        <text>pyruvate + ATP = phosphoenolpyruvate + ADP + H(+)</text>
        <dbReference type="Rhea" id="RHEA:18157"/>
        <dbReference type="ChEBI" id="CHEBI:15361"/>
        <dbReference type="ChEBI" id="CHEBI:15378"/>
        <dbReference type="ChEBI" id="CHEBI:30616"/>
        <dbReference type="ChEBI" id="CHEBI:58702"/>
        <dbReference type="ChEBI" id="CHEBI:456216"/>
        <dbReference type="EC" id="2.7.1.40"/>
    </reaction>
</comment>
<keyword evidence="12 17" id="KW-0670">Pyruvate</keyword>
<protein>
    <recommendedName>
        <fullName evidence="4 13">Pyruvate kinase</fullName>
        <ecNumber evidence="4 13">2.7.1.40</ecNumber>
    </recommendedName>
</protein>
<evidence type="ECO:0000256" key="9">
    <source>
        <dbReference type="ARBA" id="ARBA00022840"/>
    </source>
</evidence>
<keyword evidence="5 14" id="KW-0808">Transferase</keyword>
<dbReference type="GO" id="GO:0000287">
    <property type="term" value="F:magnesium ion binding"/>
    <property type="evidence" value="ECO:0007669"/>
    <property type="project" value="UniProtKB-UniRule"/>
</dbReference>
<name>A0A238YXD5_9BACT</name>
<reference evidence="17 18" key="1">
    <citation type="submission" date="2017-06" db="EMBL/GenBank/DDBJ databases">
        <authorList>
            <person name="Kim H.J."/>
            <person name="Triplett B.A."/>
        </authorList>
    </citation>
    <scope>NUCLEOTIDE SEQUENCE [LARGE SCALE GENOMIC DNA]</scope>
    <source>
        <strain evidence="17 18">DSM 13116</strain>
    </source>
</reference>
<dbReference type="InterPro" id="IPR018209">
    <property type="entry name" value="Pyrv_Knase_AS"/>
</dbReference>
<organism evidence="17 18">
    <name type="scientific">Humidesulfovibrio mexicanus</name>
    <dbReference type="NCBI Taxonomy" id="147047"/>
    <lineage>
        <taxon>Bacteria</taxon>
        <taxon>Pseudomonadati</taxon>
        <taxon>Thermodesulfobacteriota</taxon>
        <taxon>Desulfovibrionia</taxon>
        <taxon>Desulfovibrionales</taxon>
        <taxon>Desulfovibrionaceae</taxon>
        <taxon>Humidesulfovibrio</taxon>
    </lineage>
</organism>
<evidence type="ECO:0000313" key="18">
    <source>
        <dbReference type="Proteomes" id="UP000198324"/>
    </source>
</evidence>
<dbReference type="AlphaFoldDB" id="A0A238YXD5"/>
<evidence type="ECO:0000259" key="15">
    <source>
        <dbReference type="Pfam" id="PF00224"/>
    </source>
</evidence>
<accession>A0A238YXD5</accession>
<dbReference type="SUPFAM" id="SSF50800">
    <property type="entry name" value="PK beta-barrel domain-like"/>
    <property type="match status" value="1"/>
</dbReference>
<dbReference type="PANTHER" id="PTHR11817">
    <property type="entry name" value="PYRUVATE KINASE"/>
    <property type="match status" value="1"/>
</dbReference>
<dbReference type="GO" id="GO:0030955">
    <property type="term" value="F:potassium ion binding"/>
    <property type="evidence" value="ECO:0007669"/>
    <property type="project" value="UniProtKB-UniRule"/>
</dbReference>
<dbReference type="InterPro" id="IPR040442">
    <property type="entry name" value="Pyrv_kinase-like_dom_sf"/>
</dbReference>
<dbReference type="InterPro" id="IPR001697">
    <property type="entry name" value="Pyr_Knase"/>
</dbReference>
<feature type="domain" description="Pyruvate kinase C-terminal" evidence="16">
    <location>
        <begin position="359"/>
        <end position="469"/>
    </location>
</feature>
<evidence type="ECO:0000256" key="2">
    <source>
        <dbReference type="ARBA" id="ARBA00004997"/>
    </source>
</evidence>
<evidence type="ECO:0000256" key="7">
    <source>
        <dbReference type="ARBA" id="ARBA00022741"/>
    </source>
</evidence>
<feature type="domain" description="Pyruvate kinase barrel" evidence="15">
    <location>
        <begin position="2"/>
        <end position="324"/>
    </location>
</feature>
<dbReference type="GO" id="GO:0016301">
    <property type="term" value="F:kinase activity"/>
    <property type="evidence" value="ECO:0007669"/>
    <property type="project" value="UniProtKB-KW"/>
</dbReference>
<dbReference type="InterPro" id="IPR036918">
    <property type="entry name" value="Pyrv_Knase_C_sf"/>
</dbReference>
<dbReference type="NCBIfam" id="TIGR01064">
    <property type="entry name" value="pyruv_kin"/>
    <property type="match status" value="1"/>
</dbReference>
<comment type="similarity">
    <text evidence="3 14">Belongs to the pyruvate kinase family.</text>
</comment>
<dbReference type="InterPro" id="IPR015813">
    <property type="entry name" value="Pyrv/PenolPyrv_kinase-like_dom"/>
</dbReference>
<evidence type="ECO:0000256" key="1">
    <source>
        <dbReference type="ARBA" id="ARBA00001958"/>
    </source>
</evidence>
<dbReference type="Pfam" id="PF00224">
    <property type="entry name" value="PK"/>
    <property type="match status" value="1"/>
</dbReference>
<dbReference type="RefSeq" id="WP_089272440.1">
    <property type="nucleotide sequence ID" value="NZ_FZOC01000002.1"/>
</dbReference>
<evidence type="ECO:0000256" key="6">
    <source>
        <dbReference type="ARBA" id="ARBA00022723"/>
    </source>
</evidence>
<evidence type="ECO:0000256" key="8">
    <source>
        <dbReference type="ARBA" id="ARBA00022777"/>
    </source>
</evidence>
<dbReference type="GO" id="GO:0005524">
    <property type="term" value="F:ATP binding"/>
    <property type="evidence" value="ECO:0007669"/>
    <property type="project" value="UniProtKB-KW"/>
</dbReference>
<evidence type="ECO:0000256" key="12">
    <source>
        <dbReference type="ARBA" id="ARBA00023317"/>
    </source>
</evidence>
<keyword evidence="10 14" id="KW-0460">Magnesium</keyword>
<comment type="cofactor">
    <cofactor evidence="1">
        <name>K(+)</name>
        <dbReference type="ChEBI" id="CHEBI:29103"/>
    </cofactor>
</comment>
<keyword evidence="8 14" id="KW-0418">Kinase</keyword>
<evidence type="ECO:0000256" key="13">
    <source>
        <dbReference type="NCBIfam" id="TIGR01064"/>
    </source>
</evidence>
<evidence type="ECO:0000256" key="4">
    <source>
        <dbReference type="ARBA" id="ARBA00012142"/>
    </source>
</evidence>
<evidence type="ECO:0000256" key="11">
    <source>
        <dbReference type="ARBA" id="ARBA00023152"/>
    </source>
</evidence>
<dbReference type="GO" id="GO:0004743">
    <property type="term" value="F:pyruvate kinase activity"/>
    <property type="evidence" value="ECO:0007669"/>
    <property type="project" value="UniProtKB-UniRule"/>
</dbReference>
<evidence type="ECO:0000256" key="5">
    <source>
        <dbReference type="ARBA" id="ARBA00022679"/>
    </source>
</evidence>
<dbReference type="UniPathway" id="UPA00109">
    <property type="reaction ID" value="UER00188"/>
</dbReference>
<dbReference type="InterPro" id="IPR015793">
    <property type="entry name" value="Pyrv_Knase_brl"/>
</dbReference>
<evidence type="ECO:0000313" key="17">
    <source>
        <dbReference type="EMBL" id="SNR75294.1"/>
    </source>
</evidence>
<dbReference type="Gene3D" id="3.40.1380.20">
    <property type="entry name" value="Pyruvate kinase, C-terminal domain"/>
    <property type="match status" value="1"/>
</dbReference>
<dbReference type="EMBL" id="FZOC01000002">
    <property type="protein sequence ID" value="SNR75294.1"/>
    <property type="molecule type" value="Genomic_DNA"/>
</dbReference>
<keyword evidence="18" id="KW-1185">Reference proteome</keyword>
<sequence length="472" mass="50926">MHTKIIATLGPATETEEAITALVDAGARIFRLNFSHGGKEGFVKLVGIIRALEQKTGLTLTILQDLSGPKIRTCDIGRGTLDIAKGAEVLLGAPGQEEGRDEPFICLDQPALLRSINVGETVALSDGMLQFNVVAREGDLLLRLRAENSGIAPARKGIAFPGKTTPLAAFTAKDKDDLAIGMELGVDVVAMSYVQKADDICHLKAEMRNMGRVLPVIAKLERQSAIQGLDRILEECDGVMVARGDLGLECELAQLPALQKRIINAANAAGKPVIVATQMLLSMVSSPMPTRAETTDVANAILDGADCIMLSEETAIGKYPDKAVAFMRKIATWAEEFYFENQGANPKPPSDQEHPAKFLAYCACLLAQKTRSKALVTHSTSGSTARILAACRPKQPLFALSPDSRVRHFTNFSWGVTPVSPISEEDNHQERAERFVRESPLFSGGDVVVVTAGQPKRGQLQTQTNVVKVYEK</sequence>
<comment type="pathway">
    <text evidence="2 14">Carbohydrate degradation; glycolysis; pyruvate from D-glyceraldehyde 3-phosphate: step 5/5.</text>
</comment>
<dbReference type="EC" id="2.7.1.40" evidence="4 13"/>
<dbReference type="Gene3D" id="2.40.33.10">
    <property type="entry name" value="PK beta-barrel domain-like"/>
    <property type="match status" value="1"/>
</dbReference>